<feature type="transmembrane region" description="Helical" evidence="8">
    <location>
        <begin position="304"/>
        <end position="323"/>
    </location>
</feature>
<evidence type="ECO:0000256" key="4">
    <source>
        <dbReference type="ARBA" id="ARBA00022692"/>
    </source>
</evidence>
<evidence type="ECO:0000313" key="9">
    <source>
        <dbReference type="EMBL" id="KAJ5275550.1"/>
    </source>
</evidence>
<keyword evidence="10" id="KW-1185">Reference proteome</keyword>
<feature type="transmembrane region" description="Helical" evidence="8">
    <location>
        <begin position="443"/>
        <end position="463"/>
    </location>
</feature>
<evidence type="ECO:0000256" key="2">
    <source>
        <dbReference type="ARBA" id="ARBA00005262"/>
    </source>
</evidence>
<feature type="transmembrane region" description="Helical" evidence="8">
    <location>
        <begin position="372"/>
        <end position="398"/>
    </location>
</feature>
<keyword evidence="6 8" id="KW-0472">Membrane</keyword>
<keyword evidence="3" id="KW-1003">Cell membrane</keyword>
<gene>
    <name evidence="9" type="ORF">N7505_004095</name>
</gene>
<keyword evidence="4 8" id="KW-0812">Transmembrane</keyword>
<name>A0ABQ8WUX5_PENCH</name>
<evidence type="ECO:0000256" key="7">
    <source>
        <dbReference type="SAM" id="MobiDB-lite"/>
    </source>
</evidence>
<evidence type="ECO:0000256" key="6">
    <source>
        <dbReference type="ARBA" id="ARBA00023136"/>
    </source>
</evidence>
<feature type="transmembrane region" description="Helical" evidence="8">
    <location>
        <begin position="571"/>
        <end position="589"/>
    </location>
</feature>
<comment type="caution">
    <text evidence="9">The sequence shown here is derived from an EMBL/GenBank/DDBJ whole genome shotgun (WGS) entry which is preliminary data.</text>
</comment>
<evidence type="ECO:0000313" key="10">
    <source>
        <dbReference type="Proteomes" id="UP001220256"/>
    </source>
</evidence>
<feature type="transmembrane region" description="Helical" evidence="8">
    <location>
        <begin position="532"/>
        <end position="551"/>
    </location>
</feature>
<feature type="transmembrane region" description="Helical" evidence="8">
    <location>
        <begin position="335"/>
        <end position="360"/>
    </location>
</feature>
<evidence type="ECO:0000256" key="5">
    <source>
        <dbReference type="ARBA" id="ARBA00022989"/>
    </source>
</evidence>
<dbReference type="Proteomes" id="UP001220256">
    <property type="component" value="Unassembled WGS sequence"/>
</dbReference>
<reference evidence="9 10" key="1">
    <citation type="journal article" date="2023" name="IMA Fungus">
        <title>Comparative genomic study of the Penicillium genus elucidates a diverse pangenome and 15 lateral gene transfer events.</title>
        <authorList>
            <person name="Petersen C."/>
            <person name="Sorensen T."/>
            <person name="Nielsen M.R."/>
            <person name="Sondergaard T.E."/>
            <person name="Sorensen J.L."/>
            <person name="Fitzpatrick D.A."/>
            <person name="Frisvad J.C."/>
            <person name="Nielsen K.L."/>
        </authorList>
    </citation>
    <scope>NUCLEOTIDE SEQUENCE [LARGE SCALE GENOMIC DNA]</scope>
    <source>
        <strain evidence="9 10">IBT 3361</strain>
    </source>
</reference>
<organism evidence="9 10">
    <name type="scientific">Penicillium chrysogenum</name>
    <name type="common">Penicillium notatum</name>
    <dbReference type="NCBI Taxonomy" id="5076"/>
    <lineage>
        <taxon>Eukaryota</taxon>
        <taxon>Fungi</taxon>
        <taxon>Dikarya</taxon>
        <taxon>Ascomycota</taxon>
        <taxon>Pezizomycotina</taxon>
        <taxon>Eurotiomycetes</taxon>
        <taxon>Eurotiomycetidae</taxon>
        <taxon>Eurotiales</taxon>
        <taxon>Aspergillaceae</taxon>
        <taxon>Penicillium</taxon>
        <taxon>Penicillium chrysogenum species complex</taxon>
    </lineage>
</organism>
<feature type="transmembrane region" description="Helical" evidence="8">
    <location>
        <begin position="149"/>
        <end position="171"/>
    </location>
</feature>
<feature type="transmembrane region" description="Helical" evidence="8">
    <location>
        <begin position="731"/>
        <end position="751"/>
    </location>
</feature>
<feature type="region of interest" description="Disordered" evidence="7">
    <location>
        <begin position="255"/>
        <end position="290"/>
    </location>
</feature>
<comment type="subcellular location">
    <subcellularLocation>
        <location evidence="1">Cell membrane</location>
        <topology evidence="1">Multi-pass membrane protein</topology>
    </subcellularLocation>
</comment>
<feature type="transmembrane region" description="Helical" evidence="8">
    <location>
        <begin position="831"/>
        <end position="851"/>
    </location>
</feature>
<comment type="similarity">
    <text evidence="2">Belongs to the chromate ion transporter (CHR) (TC 2.A.51) family.</text>
</comment>
<evidence type="ECO:0000256" key="8">
    <source>
        <dbReference type="SAM" id="Phobius"/>
    </source>
</evidence>
<sequence length="855" mass="94715">MPLAPFSQALSSLARLNEKRASRVSSENEGPVKPLPTRLLDVFLRTWDLGFTAFGGPPVHFQILHSRFVEGKGDKEKWVDEQTYQELFAICQGLPGPGSTKMVFCLALLHAGFIPAMLVFLIWALPGAIGMYALSLGVQSMSETLPEPAYALLSGLNASTVGIVALAAVQLAEKAIRDKISRILVIFGACAGLCYNALWYFPVLMVIGGFATTIWDGWMYQQFLRAKLAWKNRHHRPQQANANGDSIAMDDTALEENGVQRSETPRSRRADRRVEGLPQNTGDTTSPTPPVEAALQQHIIRIRVGVLIMCLFFASFIAILVARGQLAAPPLVLDLFANMYLAGTVIFGGGPVVIPLLRSYVVDPGWVSSRDFLIGLAIIQAFPGPNFNFAVFLGALALQRSQFPTVFGAFLGGLGIFLPGITLAVAIQSFWRVLRKKKYVVDFLRGVNATAVGLVFTAVYRLWEIGYLTSERNSGQSLGKEPWWVVVAAVTYSGSAWFKVPPPVAIVVGRSMAGSNSTALVSWQLEDNSRSTFALVWSCLSTIFACTWTVLHPNLPRRNSPTVRIIIANLGYWLLAILFPEYVFVNASVMRYRAMRLKKVCNEAQKTRYLESVDPNAWLTKRATPLEEVQNQHSANPPQFRTEWTLRKCFCILAGGLALQTQDGWIYVLRASDMKPFIEASIVEDIDFHDRDVEDHAKADSLGKTFTVVQTSWFLVDTIARWASSLPVSPLELATVAYIACGVLLYAMWWYNPKDMTTPITIYVRCDRNDLPTHLLDRTATNPNGWVHRHAHIKDQTVLSVFAQAARWLSDAATIPSDTPEEAPYTLFEKPSHACILCALNTFVAFLYCGIHFAG</sequence>
<evidence type="ECO:0000256" key="3">
    <source>
        <dbReference type="ARBA" id="ARBA00022475"/>
    </source>
</evidence>
<feature type="transmembrane region" description="Helical" evidence="8">
    <location>
        <begin position="410"/>
        <end position="431"/>
    </location>
</feature>
<evidence type="ECO:0000256" key="1">
    <source>
        <dbReference type="ARBA" id="ARBA00004651"/>
    </source>
</evidence>
<keyword evidence="5 8" id="KW-1133">Transmembrane helix</keyword>
<evidence type="ECO:0008006" key="11">
    <source>
        <dbReference type="Google" id="ProtNLM"/>
    </source>
</evidence>
<dbReference type="EMBL" id="JAPVEB010000002">
    <property type="protein sequence ID" value="KAJ5275550.1"/>
    <property type="molecule type" value="Genomic_DNA"/>
</dbReference>
<dbReference type="PANTHER" id="PTHR33567:SF3">
    <property type="entry name" value="CHROMATE ION TRANSPORTER (EUROFUNG)"/>
    <property type="match status" value="1"/>
</dbReference>
<protein>
    <recommendedName>
        <fullName evidence="11">Chromate transport protein</fullName>
    </recommendedName>
</protein>
<dbReference type="InterPro" id="IPR003370">
    <property type="entry name" value="Chromate_transpt"/>
</dbReference>
<dbReference type="PANTHER" id="PTHR33567">
    <property type="entry name" value="CHROMATE ION TRANSPORTER (EUROFUNG)"/>
    <property type="match status" value="1"/>
</dbReference>
<proteinExistence type="inferred from homology"/>
<dbReference type="Pfam" id="PF02417">
    <property type="entry name" value="Chromate_transp"/>
    <property type="match status" value="2"/>
</dbReference>
<feature type="transmembrane region" description="Helical" evidence="8">
    <location>
        <begin position="103"/>
        <end position="129"/>
    </location>
</feature>
<feature type="compositionally biased region" description="Basic and acidic residues" evidence="7">
    <location>
        <begin position="263"/>
        <end position="275"/>
    </location>
</feature>
<accession>A0ABQ8WUX5</accession>